<reference evidence="3" key="1">
    <citation type="journal article" date="2019" name="Int. J. Syst. Evol. Microbiol.">
        <title>The Global Catalogue of Microorganisms (GCM) 10K type strain sequencing project: providing services to taxonomists for standard genome sequencing and annotation.</title>
        <authorList>
            <consortium name="The Broad Institute Genomics Platform"/>
            <consortium name="The Broad Institute Genome Sequencing Center for Infectious Disease"/>
            <person name="Wu L."/>
            <person name="Ma J."/>
        </authorList>
    </citation>
    <scope>NUCLEOTIDE SEQUENCE [LARGE SCALE GENOMIC DNA]</scope>
    <source>
        <strain evidence="3">JCM 17705</strain>
    </source>
</reference>
<dbReference type="Proteomes" id="UP001500582">
    <property type="component" value="Unassembled WGS sequence"/>
</dbReference>
<gene>
    <name evidence="2" type="ORF">GCM10023149_31390</name>
</gene>
<evidence type="ECO:0000313" key="3">
    <source>
        <dbReference type="Proteomes" id="UP001500582"/>
    </source>
</evidence>
<proteinExistence type="predicted"/>
<evidence type="ECO:0008006" key="4">
    <source>
        <dbReference type="Google" id="ProtNLM"/>
    </source>
</evidence>
<keyword evidence="1" id="KW-0732">Signal</keyword>
<evidence type="ECO:0000256" key="1">
    <source>
        <dbReference type="SAM" id="SignalP"/>
    </source>
</evidence>
<accession>A0ABP8GNT4</accession>
<keyword evidence="3" id="KW-1185">Reference proteome</keyword>
<organism evidence="2 3">
    <name type="scientific">Mucilaginibacter gynuensis</name>
    <dbReference type="NCBI Taxonomy" id="1302236"/>
    <lineage>
        <taxon>Bacteria</taxon>
        <taxon>Pseudomonadati</taxon>
        <taxon>Bacteroidota</taxon>
        <taxon>Sphingobacteriia</taxon>
        <taxon>Sphingobacteriales</taxon>
        <taxon>Sphingobacteriaceae</taxon>
        <taxon>Mucilaginibacter</taxon>
    </lineage>
</organism>
<dbReference type="EMBL" id="BAABFT010000008">
    <property type="protein sequence ID" value="GAA4327773.1"/>
    <property type="molecule type" value="Genomic_DNA"/>
</dbReference>
<protein>
    <recommendedName>
        <fullName evidence="4">GLPGLI family protein</fullName>
    </recommendedName>
</protein>
<feature type="signal peptide" evidence="1">
    <location>
        <begin position="1"/>
        <end position="25"/>
    </location>
</feature>
<sequence>MTSNHKFLPVLISLTLLALAGKAQVHYTYLKAAKMVFVTPAGAEESDNKDHDTKINIKIQGTYGFISSETLYNEDKEFANDGSKNEVKLNVRTATRPFIPKSEFVSGKITFKIIPEGDDTWIFKPTLMLEYSDGSRGKFVCDNNLKVSKDNPVATMNWGGHVEEK</sequence>
<name>A0ABP8GNT4_9SPHI</name>
<dbReference type="RefSeq" id="WP_345212075.1">
    <property type="nucleotide sequence ID" value="NZ_BAABFT010000008.1"/>
</dbReference>
<evidence type="ECO:0000313" key="2">
    <source>
        <dbReference type="EMBL" id="GAA4327773.1"/>
    </source>
</evidence>
<feature type="chain" id="PRO_5046694087" description="GLPGLI family protein" evidence="1">
    <location>
        <begin position="26"/>
        <end position="165"/>
    </location>
</feature>
<comment type="caution">
    <text evidence="2">The sequence shown here is derived from an EMBL/GenBank/DDBJ whole genome shotgun (WGS) entry which is preliminary data.</text>
</comment>